<name>A0ABD2A569_VESSQ</name>
<protein>
    <submittedName>
        <fullName evidence="1">Uncharacterized protein</fullName>
    </submittedName>
</protein>
<proteinExistence type="predicted"/>
<sequence>MERAEAVLKKEFLSRSEKGYESNERARLVSVELWYCPPFTFTYPLGRARVSKGTREGLKIVGGITVLIPVSPLLRTHADPRHRTITFLSFRFCILTSLRWNNYSEGECINNERKDAAQ</sequence>
<dbReference type="AlphaFoldDB" id="A0ABD2A569"/>
<evidence type="ECO:0000313" key="2">
    <source>
        <dbReference type="Proteomes" id="UP001607302"/>
    </source>
</evidence>
<gene>
    <name evidence="1" type="ORF">V1478_015472</name>
</gene>
<reference evidence="1 2" key="1">
    <citation type="journal article" date="2024" name="Ann. Entomol. Soc. Am.">
        <title>Genomic analyses of the southern and eastern yellowjacket wasps (Hymenoptera: Vespidae) reveal evolutionary signatures of social life.</title>
        <authorList>
            <person name="Catto M.A."/>
            <person name="Caine P.B."/>
            <person name="Orr S.E."/>
            <person name="Hunt B.G."/>
            <person name="Goodisman M.A.D."/>
        </authorList>
    </citation>
    <scope>NUCLEOTIDE SEQUENCE [LARGE SCALE GENOMIC DNA]</scope>
    <source>
        <strain evidence="1">233</strain>
        <tissue evidence="1">Head and thorax</tissue>
    </source>
</reference>
<evidence type="ECO:0000313" key="1">
    <source>
        <dbReference type="EMBL" id="KAL2715774.1"/>
    </source>
</evidence>
<keyword evidence="2" id="KW-1185">Reference proteome</keyword>
<dbReference type="EMBL" id="JAUDFV010000155">
    <property type="protein sequence ID" value="KAL2715774.1"/>
    <property type="molecule type" value="Genomic_DNA"/>
</dbReference>
<dbReference type="Proteomes" id="UP001607302">
    <property type="component" value="Unassembled WGS sequence"/>
</dbReference>
<comment type="caution">
    <text evidence="1">The sequence shown here is derived from an EMBL/GenBank/DDBJ whole genome shotgun (WGS) entry which is preliminary data.</text>
</comment>
<accession>A0ABD2A569</accession>
<organism evidence="1 2">
    <name type="scientific">Vespula squamosa</name>
    <name type="common">Southern yellow jacket</name>
    <name type="synonym">Wasp</name>
    <dbReference type="NCBI Taxonomy" id="30214"/>
    <lineage>
        <taxon>Eukaryota</taxon>
        <taxon>Metazoa</taxon>
        <taxon>Ecdysozoa</taxon>
        <taxon>Arthropoda</taxon>
        <taxon>Hexapoda</taxon>
        <taxon>Insecta</taxon>
        <taxon>Pterygota</taxon>
        <taxon>Neoptera</taxon>
        <taxon>Endopterygota</taxon>
        <taxon>Hymenoptera</taxon>
        <taxon>Apocrita</taxon>
        <taxon>Aculeata</taxon>
        <taxon>Vespoidea</taxon>
        <taxon>Vespidae</taxon>
        <taxon>Vespinae</taxon>
        <taxon>Vespula</taxon>
    </lineage>
</organism>